<organism evidence="1 2">
    <name type="scientific">Peptoniphilus stercorisuis</name>
    <dbReference type="NCBI Taxonomy" id="1436965"/>
    <lineage>
        <taxon>Bacteria</taxon>
        <taxon>Bacillati</taxon>
        <taxon>Bacillota</taxon>
        <taxon>Tissierellia</taxon>
        <taxon>Tissierellales</taxon>
        <taxon>Peptoniphilaceae</taxon>
        <taxon>Peptoniphilus</taxon>
    </lineage>
</organism>
<evidence type="ECO:0000313" key="1">
    <source>
        <dbReference type="EMBL" id="MBP2025793.1"/>
    </source>
</evidence>
<keyword evidence="2" id="KW-1185">Reference proteome</keyword>
<evidence type="ECO:0000313" key="2">
    <source>
        <dbReference type="Proteomes" id="UP001519306"/>
    </source>
</evidence>
<proteinExistence type="predicted"/>
<gene>
    <name evidence="1" type="ORF">J2Z71_001340</name>
</gene>
<name>A0ABS4KDE1_9FIRM</name>
<dbReference type="EMBL" id="JAGGLJ010000012">
    <property type="protein sequence ID" value="MBP2025793.1"/>
    <property type="molecule type" value="Genomic_DNA"/>
</dbReference>
<comment type="caution">
    <text evidence="1">The sequence shown here is derived from an EMBL/GenBank/DDBJ whole genome shotgun (WGS) entry which is preliminary data.</text>
</comment>
<protein>
    <submittedName>
        <fullName evidence="1">Uncharacterized protein</fullName>
    </submittedName>
</protein>
<sequence length="509" mass="59479">MLLKFIKKYLILIITISTLIVISAGYAFSKSLKKEPKIVLKKAIENIEKEFINTNDDFIPIIDNEKFYKALLKDGNFTNEFSMISKCNKSNNIYKINSLFKRELTAKKALSDIYVSKNDAPPIIINNRFLDNKAYLHSENIDSNTYEINLSNYGEELLNSDLLSKEYKDNMDKKDIENIKNIKLDLFVYPNTLGALKDYYLSFVDFNLQEMLNENRFKINDAPEEIKEKYNSSSLEEYNLEISYFDFKYLLLSTLNFYENLISTYSISYNIDLDENTLHASLREKSEEILDKYQDKGIINAKFYINESEELLLVDITKTVVLNAHHDKYETNNVLKLSFNGEKNLTDNIELEIFDLSGEDFKYNRTLENNKNSNKLLSNILIDNEEILNSKSTFNEKSKEFNYNLNLKEIDYRFNKNIAIDINGVFSDITDNAFAFNINSLNYINPKSDKHFTMNGKTYLLAEKPTIVPSEKSVDIFSLNNDEFNSLREKTLEKLKQYIYINPLKIFKI</sequence>
<dbReference type="Proteomes" id="UP001519306">
    <property type="component" value="Unassembled WGS sequence"/>
</dbReference>
<dbReference type="RefSeq" id="WP_210061289.1">
    <property type="nucleotide sequence ID" value="NZ_JAGGLJ010000012.1"/>
</dbReference>
<accession>A0ABS4KDE1</accession>
<reference evidence="1 2" key="1">
    <citation type="submission" date="2021-03" db="EMBL/GenBank/DDBJ databases">
        <title>Genomic Encyclopedia of Type Strains, Phase IV (KMG-IV): sequencing the most valuable type-strain genomes for metagenomic binning, comparative biology and taxonomic classification.</title>
        <authorList>
            <person name="Goeker M."/>
        </authorList>
    </citation>
    <scope>NUCLEOTIDE SEQUENCE [LARGE SCALE GENOMIC DNA]</scope>
    <source>
        <strain evidence="1 2">DSM 27563</strain>
    </source>
</reference>